<proteinExistence type="predicted"/>
<evidence type="ECO:0000313" key="2">
    <source>
        <dbReference type="Proteomes" id="UP000271974"/>
    </source>
</evidence>
<gene>
    <name evidence="1" type="ORF">EGW08_017921</name>
</gene>
<feature type="non-terminal residue" evidence="1">
    <location>
        <position position="1"/>
    </location>
</feature>
<dbReference type="AlphaFoldDB" id="A0A3S1H8J9"/>
<comment type="caution">
    <text evidence="1">The sequence shown here is derived from an EMBL/GenBank/DDBJ whole genome shotgun (WGS) entry which is preliminary data.</text>
</comment>
<dbReference type="OrthoDB" id="6145755at2759"/>
<dbReference type="Proteomes" id="UP000271974">
    <property type="component" value="Unassembled WGS sequence"/>
</dbReference>
<sequence>KHNVVYQTRREWDHVIHSVKSTDFERSYYWCELDVNQKGGGYKKYQHFGFNASHWWVEKGCGGWFIITECMALSSDSTTSSTPASSLKTEAADYNIITNSSSKSEGTDEDKQTDPYWRWPRIGFMSPHSDVMWEILDRATHVDVPEQLGFYKKRRHARSAAFNGLDWD</sequence>
<dbReference type="EMBL" id="RQTK01000843">
    <property type="protein sequence ID" value="RUS74312.1"/>
    <property type="molecule type" value="Genomic_DNA"/>
</dbReference>
<reference evidence="1 2" key="1">
    <citation type="submission" date="2019-01" db="EMBL/GenBank/DDBJ databases">
        <title>A draft genome assembly of the solar-powered sea slug Elysia chlorotica.</title>
        <authorList>
            <person name="Cai H."/>
            <person name="Li Q."/>
            <person name="Fang X."/>
            <person name="Li J."/>
            <person name="Curtis N.E."/>
            <person name="Altenburger A."/>
            <person name="Shibata T."/>
            <person name="Feng M."/>
            <person name="Maeda T."/>
            <person name="Schwartz J.A."/>
            <person name="Shigenobu S."/>
            <person name="Lundholm N."/>
            <person name="Nishiyama T."/>
            <person name="Yang H."/>
            <person name="Hasebe M."/>
            <person name="Li S."/>
            <person name="Pierce S.K."/>
            <person name="Wang J."/>
        </authorList>
    </citation>
    <scope>NUCLEOTIDE SEQUENCE [LARGE SCALE GENOMIC DNA]</scope>
    <source>
        <strain evidence="1">EC2010</strain>
        <tissue evidence="1">Whole organism of an adult</tissue>
    </source>
</reference>
<name>A0A3S1H8J9_ELYCH</name>
<evidence type="ECO:0000313" key="1">
    <source>
        <dbReference type="EMBL" id="RUS74312.1"/>
    </source>
</evidence>
<protein>
    <submittedName>
        <fullName evidence="1">Uncharacterized protein</fullName>
    </submittedName>
</protein>
<organism evidence="1 2">
    <name type="scientific">Elysia chlorotica</name>
    <name type="common">Eastern emerald elysia</name>
    <name type="synonym">Sea slug</name>
    <dbReference type="NCBI Taxonomy" id="188477"/>
    <lineage>
        <taxon>Eukaryota</taxon>
        <taxon>Metazoa</taxon>
        <taxon>Spiralia</taxon>
        <taxon>Lophotrochozoa</taxon>
        <taxon>Mollusca</taxon>
        <taxon>Gastropoda</taxon>
        <taxon>Heterobranchia</taxon>
        <taxon>Euthyneura</taxon>
        <taxon>Panpulmonata</taxon>
        <taxon>Sacoglossa</taxon>
        <taxon>Placobranchoidea</taxon>
        <taxon>Plakobranchidae</taxon>
        <taxon>Elysia</taxon>
    </lineage>
</organism>
<accession>A0A3S1H8J9</accession>
<keyword evidence="2" id="KW-1185">Reference proteome</keyword>